<proteinExistence type="predicted"/>
<dbReference type="GO" id="GO:0034605">
    <property type="term" value="P:cellular response to heat"/>
    <property type="evidence" value="ECO:0007669"/>
    <property type="project" value="TreeGrafter"/>
</dbReference>
<dbReference type="PANTHER" id="PTHR11638">
    <property type="entry name" value="ATP-DEPENDENT CLP PROTEASE"/>
    <property type="match status" value="1"/>
</dbReference>
<evidence type="ECO:0000259" key="4">
    <source>
        <dbReference type="SMART" id="SM00382"/>
    </source>
</evidence>
<keyword evidence="1" id="KW-0547">Nucleotide-binding</keyword>
<dbReference type="KEGG" id="acz:Acaty_m0162"/>
<dbReference type="HOGENOM" id="CLU_728872_0_0_6"/>
<keyword evidence="2" id="KW-0067">ATP-binding</keyword>
<dbReference type="eggNOG" id="COG0542">
    <property type="taxonomic scope" value="Bacteria"/>
</dbReference>
<dbReference type="CDD" id="cd19499">
    <property type="entry name" value="RecA-like_ClpB_Hsp104-like"/>
    <property type="match status" value="1"/>
</dbReference>
<dbReference type="SMART" id="SM00382">
    <property type="entry name" value="AAA"/>
    <property type="match status" value="1"/>
</dbReference>
<dbReference type="SUPFAM" id="SSF52540">
    <property type="entry name" value="P-loop containing nucleoside triphosphate hydrolases"/>
    <property type="match status" value="1"/>
</dbReference>
<dbReference type="RefSeq" id="WP_040131402.1">
    <property type="nucleotide sequence ID" value="NZ_CP005987.1"/>
</dbReference>
<sequence length="379" mass="42153">MPNIKSIRDGSVHLYGQNAAIDRVDRAVRRAFSGLLDTKGKPRLSMLLLGPSGVGKTETAKALAEALYGNRDKVARFNANECATEGGQFKAFGPPRGYLGSDKGGQLTQDVKKFHGHCVILIDEIEKGSQEIFDGLMTGLDEGYFEDASFGERISIENCVLVMTSNILADRDLSELDDTELRTAISGARVTNTRNQSTTPFRPEFMGRIQEVICYDQLKPEDIASIVAHKYQRSIAVNIAVQTKLLMLDLSPIALGYITDQVTGSRFGVRHVDQVLSREIVDRVIDMGDALPTDRKCWYVWDYRDGKLELINVHKQGIAFLREQRGEDHQTTNDYLLRLSKQLIARAREVQNATPRSVAAKTPQPVGGKPAEPSRYIVR</sequence>
<dbReference type="GO" id="GO:0005737">
    <property type="term" value="C:cytoplasm"/>
    <property type="evidence" value="ECO:0007669"/>
    <property type="project" value="TreeGrafter"/>
</dbReference>
<dbReference type="GO" id="GO:0016887">
    <property type="term" value="F:ATP hydrolysis activity"/>
    <property type="evidence" value="ECO:0007669"/>
    <property type="project" value="InterPro"/>
</dbReference>
<evidence type="ECO:0000313" key="5">
    <source>
        <dbReference type="EMBL" id="AIA56735.1"/>
    </source>
</evidence>
<dbReference type="PRINTS" id="PR00300">
    <property type="entry name" value="CLPPROTEASEA"/>
</dbReference>
<dbReference type="AlphaFoldDB" id="A0A059ZZ14"/>
<dbReference type="InterPro" id="IPR003959">
    <property type="entry name" value="ATPase_AAA_core"/>
</dbReference>
<dbReference type="InterPro" id="IPR027417">
    <property type="entry name" value="P-loop_NTPase"/>
</dbReference>
<dbReference type="Pfam" id="PF07724">
    <property type="entry name" value="AAA_2"/>
    <property type="match status" value="1"/>
</dbReference>
<dbReference type="InterPro" id="IPR050130">
    <property type="entry name" value="ClpA_ClpB"/>
</dbReference>
<organism evidence="5 6">
    <name type="scientific">Acidithiobacillus caldus (strain ATCC 51756 / DSM 8584 / KU)</name>
    <dbReference type="NCBI Taxonomy" id="637389"/>
    <lineage>
        <taxon>Bacteria</taxon>
        <taxon>Pseudomonadati</taxon>
        <taxon>Pseudomonadota</taxon>
        <taxon>Acidithiobacillia</taxon>
        <taxon>Acidithiobacillales</taxon>
        <taxon>Acidithiobacillaceae</taxon>
        <taxon>Acidithiobacillus</taxon>
    </lineage>
</organism>
<geneLocation type="plasmid" evidence="6">
    <name>megaPlasmid mpAca1.1</name>
</geneLocation>
<dbReference type="InterPro" id="IPR001270">
    <property type="entry name" value="ClpA/B"/>
</dbReference>
<dbReference type="Gene3D" id="3.40.50.300">
    <property type="entry name" value="P-loop containing nucleotide triphosphate hydrolases"/>
    <property type="match status" value="1"/>
</dbReference>
<evidence type="ECO:0000256" key="2">
    <source>
        <dbReference type="ARBA" id="ARBA00022840"/>
    </source>
</evidence>
<dbReference type="EMBL" id="CP005987">
    <property type="protein sequence ID" value="AIA56735.1"/>
    <property type="molecule type" value="Genomic_DNA"/>
</dbReference>
<feature type="domain" description="AAA+ ATPase" evidence="4">
    <location>
        <begin position="42"/>
        <end position="187"/>
    </location>
</feature>
<dbReference type="InterPro" id="IPR003593">
    <property type="entry name" value="AAA+_ATPase"/>
</dbReference>
<dbReference type="PANTHER" id="PTHR11638:SF18">
    <property type="entry name" value="HEAT SHOCK PROTEIN 104"/>
    <property type="match status" value="1"/>
</dbReference>
<evidence type="ECO:0000313" key="6">
    <source>
        <dbReference type="Proteomes" id="UP000005522"/>
    </source>
</evidence>
<accession>A0A059ZZ14</accession>
<reference evidence="5 6" key="1">
    <citation type="journal article" date="2009" name="J. Bacteriol.">
        <title>Draft genome sequence of the extremely acidophilic bacterium Acidithiobacillus caldus ATCC 51756 reveals metabolic versatility in the genus Acidithiobacillus.</title>
        <authorList>
            <person name="Valdes J."/>
            <person name="Quatrini R."/>
            <person name="Hallberg K."/>
            <person name="Dopson M."/>
            <person name="Valenzuela P.D."/>
            <person name="Holmes D.S."/>
        </authorList>
    </citation>
    <scope>NUCLEOTIDE SEQUENCE [LARGE SCALE GENOMIC DNA]</scope>
    <source>
        <strain evidence="6">ATCC 51756 / DSM 8584 / KU</strain>
        <plasmid evidence="6">megaPlasmid mpAca1.1</plasmid>
    </source>
</reference>
<gene>
    <name evidence="5" type="ORF">Acaty_m0162</name>
</gene>
<name>A0A059ZZ14_ACICK</name>
<evidence type="ECO:0000256" key="3">
    <source>
        <dbReference type="SAM" id="MobiDB-lite"/>
    </source>
</evidence>
<dbReference type="GO" id="GO:0005524">
    <property type="term" value="F:ATP binding"/>
    <property type="evidence" value="ECO:0007669"/>
    <property type="project" value="UniProtKB-KW"/>
</dbReference>
<dbReference type="Proteomes" id="UP000005522">
    <property type="component" value="Plasmid megap mpAca1.1"/>
</dbReference>
<keyword evidence="5" id="KW-0614">Plasmid</keyword>
<feature type="region of interest" description="Disordered" evidence="3">
    <location>
        <begin position="354"/>
        <end position="379"/>
    </location>
</feature>
<evidence type="ECO:0000256" key="1">
    <source>
        <dbReference type="ARBA" id="ARBA00022741"/>
    </source>
</evidence>
<protein>
    <submittedName>
        <fullName evidence="5">Negative regulator of genetic competence MecB/ClpC</fullName>
    </submittedName>
</protein>